<evidence type="ECO:0000256" key="7">
    <source>
        <dbReference type="ARBA" id="ARBA00023027"/>
    </source>
</evidence>
<dbReference type="SUPFAM" id="SSF55424">
    <property type="entry name" value="FAD/NAD-linked reductases, dimerisation (C-terminal) domain"/>
    <property type="match status" value="1"/>
</dbReference>
<dbReference type="InterPro" id="IPR016156">
    <property type="entry name" value="FAD/NAD-linked_Rdtase_dimer_sf"/>
</dbReference>
<dbReference type="EMBL" id="LR217707">
    <property type="protein sequence ID" value="VFP81057.1"/>
    <property type="molecule type" value="Genomic_DNA"/>
</dbReference>
<comment type="miscellaneous">
    <text evidence="14">The active site is a redox-active disulfide bond.</text>
</comment>
<dbReference type="GO" id="GO:0006979">
    <property type="term" value="P:response to oxidative stress"/>
    <property type="evidence" value="ECO:0007669"/>
    <property type="project" value="UniProtKB-ARBA"/>
</dbReference>
<dbReference type="Pfam" id="PF02852">
    <property type="entry name" value="Pyr_redox_dim"/>
    <property type="match status" value="1"/>
</dbReference>
<feature type="binding site" evidence="12">
    <location>
        <position position="274"/>
    </location>
    <ligand>
        <name>NAD(+)</name>
        <dbReference type="ChEBI" id="CHEBI:57540"/>
    </ligand>
</feature>
<dbReference type="PANTHER" id="PTHR22912:SF160">
    <property type="entry name" value="DIHYDROLIPOYL DEHYDROGENASE"/>
    <property type="match status" value="1"/>
</dbReference>
<dbReference type="PROSITE" id="PS00076">
    <property type="entry name" value="PYRIDINE_REDOX_1"/>
    <property type="match status" value="1"/>
</dbReference>
<dbReference type="InterPro" id="IPR023753">
    <property type="entry name" value="FAD/NAD-binding_dom"/>
</dbReference>
<organism evidence="17 18">
    <name type="scientific">Buchnera aphidicola</name>
    <name type="common">Cinara kochiana kochiana</name>
    <dbReference type="NCBI Taxonomy" id="2518976"/>
    <lineage>
        <taxon>Bacteria</taxon>
        <taxon>Pseudomonadati</taxon>
        <taxon>Pseudomonadota</taxon>
        <taxon>Gammaproteobacteria</taxon>
        <taxon>Enterobacterales</taxon>
        <taxon>Erwiniaceae</taxon>
        <taxon>Buchnera</taxon>
    </lineage>
</organism>
<keyword evidence="12" id="KW-0547">Nucleotide-binding</keyword>
<dbReference type="InterPro" id="IPR050151">
    <property type="entry name" value="Class-I_Pyr_Nuc-Dis_Oxidored"/>
</dbReference>
<dbReference type="InterPro" id="IPR006258">
    <property type="entry name" value="Lipoamide_DH"/>
</dbReference>
<reference evidence="17 18" key="1">
    <citation type="submission" date="2019-02" db="EMBL/GenBank/DDBJ databases">
        <authorList>
            <person name="Manzano-Marin A."/>
            <person name="Manzano-Marin A."/>
        </authorList>
    </citation>
    <scope>NUCLEOTIDE SEQUENCE [LARGE SCALE GENOMIC DNA]</scope>
    <source>
        <strain evidence="17 18">BuCikochiana</strain>
    </source>
</reference>
<evidence type="ECO:0000256" key="10">
    <source>
        <dbReference type="ARBA" id="ARBA00049187"/>
    </source>
</evidence>
<evidence type="ECO:0000256" key="13">
    <source>
        <dbReference type="PIRSR" id="PIRSR000350-4"/>
    </source>
</evidence>
<accession>A0A451D5J2</accession>
<evidence type="ECO:0000256" key="4">
    <source>
        <dbReference type="ARBA" id="ARBA00022630"/>
    </source>
</evidence>
<dbReference type="Gene3D" id="3.50.50.60">
    <property type="entry name" value="FAD/NAD(P)-binding domain"/>
    <property type="match status" value="2"/>
</dbReference>
<dbReference type="PRINTS" id="PR00411">
    <property type="entry name" value="PNDRDTASEI"/>
</dbReference>
<dbReference type="Gene3D" id="3.30.390.30">
    <property type="match status" value="1"/>
</dbReference>
<evidence type="ECO:0000256" key="5">
    <source>
        <dbReference type="ARBA" id="ARBA00022827"/>
    </source>
</evidence>
<dbReference type="NCBIfam" id="TIGR01350">
    <property type="entry name" value="lipoamide_DH"/>
    <property type="match status" value="1"/>
</dbReference>
<dbReference type="PANTHER" id="PTHR22912">
    <property type="entry name" value="DISULFIDE OXIDOREDUCTASE"/>
    <property type="match status" value="1"/>
</dbReference>
<evidence type="ECO:0000256" key="6">
    <source>
        <dbReference type="ARBA" id="ARBA00023002"/>
    </source>
</evidence>
<comment type="similarity">
    <text evidence="1 14">Belongs to the class-I pyridine nucleotide-disulfide oxidoreductase family.</text>
</comment>
<comment type="catalytic activity">
    <reaction evidence="10 14">
        <text>N(6)-[(R)-dihydrolipoyl]-L-lysyl-[protein] + NAD(+) = N(6)-[(R)-lipoyl]-L-lysyl-[protein] + NADH + H(+)</text>
        <dbReference type="Rhea" id="RHEA:15045"/>
        <dbReference type="Rhea" id="RHEA-COMP:10474"/>
        <dbReference type="Rhea" id="RHEA-COMP:10475"/>
        <dbReference type="ChEBI" id="CHEBI:15378"/>
        <dbReference type="ChEBI" id="CHEBI:57540"/>
        <dbReference type="ChEBI" id="CHEBI:57945"/>
        <dbReference type="ChEBI" id="CHEBI:83099"/>
        <dbReference type="ChEBI" id="CHEBI:83100"/>
        <dbReference type="EC" id="1.8.1.4"/>
    </reaction>
</comment>
<gene>
    <name evidence="17" type="primary">lpdA</name>
    <name evidence="17" type="ORF">BUCIKOCA2762_139</name>
</gene>
<feature type="active site" description="Proton acceptor" evidence="11">
    <location>
        <position position="448"/>
    </location>
</feature>
<feature type="binding site" evidence="12">
    <location>
        <begin position="184"/>
        <end position="191"/>
    </location>
    <ligand>
        <name>NAD(+)</name>
        <dbReference type="ChEBI" id="CHEBI:57540"/>
    </ligand>
</feature>
<feature type="binding site" evidence="12">
    <location>
        <begin position="146"/>
        <end position="148"/>
    </location>
    <ligand>
        <name>FAD</name>
        <dbReference type="ChEBI" id="CHEBI:57692"/>
    </ligand>
</feature>
<dbReference type="PRINTS" id="PR00368">
    <property type="entry name" value="FADPNR"/>
</dbReference>
<dbReference type="InterPro" id="IPR036188">
    <property type="entry name" value="FAD/NAD-bd_sf"/>
</dbReference>
<keyword evidence="8" id="KW-1015">Disulfide bond</keyword>
<dbReference type="EC" id="1.8.1.4" evidence="2 14"/>
<keyword evidence="6 14" id="KW-0560">Oxidoreductase</keyword>
<dbReference type="InterPro" id="IPR012999">
    <property type="entry name" value="Pyr_OxRdtase_I_AS"/>
</dbReference>
<dbReference type="RefSeq" id="WP_154028452.1">
    <property type="nucleotide sequence ID" value="NZ_LR217707.1"/>
</dbReference>
<evidence type="ECO:0000313" key="18">
    <source>
        <dbReference type="Proteomes" id="UP000294380"/>
    </source>
</evidence>
<keyword evidence="4 14" id="KW-0285">Flavoprotein</keyword>
<dbReference type="GO" id="GO:0006103">
    <property type="term" value="P:2-oxoglutarate metabolic process"/>
    <property type="evidence" value="ECO:0007669"/>
    <property type="project" value="TreeGrafter"/>
</dbReference>
<dbReference type="SUPFAM" id="SSF51905">
    <property type="entry name" value="FAD/NAD(P)-binding domain"/>
    <property type="match status" value="1"/>
</dbReference>
<evidence type="ECO:0000313" key="17">
    <source>
        <dbReference type="EMBL" id="VFP81057.1"/>
    </source>
</evidence>
<comment type="cofactor">
    <cofactor evidence="12 14">
        <name>FAD</name>
        <dbReference type="ChEBI" id="CHEBI:57692"/>
    </cofactor>
    <text evidence="12 14">Binds 1 FAD per subunit.</text>
</comment>
<sequence>MKKHINVNVVVIGGGPAGYSAAFRCSDLGLSVLIIEKYGVLGGTCLNVGCIPSKSLLYLTNLIKEIKEFSKYNINLGNSNELDISQIMCWKNNIINKLNRGLSDMAKHRKVNILQGTANFLTKNLIEVIHKDIVYNVQFDNAVIATGSAPILLPNILYNNDSRIWSSTDALNCTVIPKNLLIIGAGVIGLEMATIYNSLGSQVDIIDSSTRFFPSIDKDISDMFVQYTKNDFNIYLNTSVVNLIANSSGIILKTKKDSDILQNKLYNNVLISIGRNANTNNLNLSSIGIKLNSLGFIKVNSQMRTNVSNIFAVGDVVGAPMVAHKGIHEAHIAAEVISGKNHFFEPKVIPCIAYCDPEIAWTGITEENAKLKGINCRSVIMPWKFSGKAISSNCSENGVTKLIVDTDSHRVIGGIIVGRHAGELLSEINLAIEMGCDIEDIALTIHSHPSLSESINISAQLFNGTATDIINKI</sequence>
<feature type="binding site" evidence="12">
    <location>
        <begin position="321"/>
        <end position="324"/>
    </location>
    <ligand>
        <name>FAD</name>
        <dbReference type="ChEBI" id="CHEBI:57692"/>
    </ligand>
</feature>
<feature type="domain" description="FAD/NAD(P)-binding" evidence="16">
    <location>
        <begin position="8"/>
        <end position="330"/>
    </location>
</feature>
<evidence type="ECO:0000256" key="8">
    <source>
        <dbReference type="ARBA" id="ARBA00023157"/>
    </source>
</evidence>
<dbReference type="AlphaFoldDB" id="A0A451D5J2"/>
<feature type="domain" description="Pyridine nucleotide-disulphide oxidoreductase dimerisation" evidence="15">
    <location>
        <begin position="349"/>
        <end position="456"/>
    </location>
</feature>
<protein>
    <recommendedName>
        <fullName evidence="3 14">Dihydrolipoyl dehydrogenase</fullName>
        <ecNumber evidence="2 14">1.8.1.4</ecNumber>
    </recommendedName>
</protein>
<feature type="binding site" evidence="12">
    <location>
        <position position="315"/>
    </location>
    <ligand>
        <name>FAD</name>
        <dbReference type="ChEBI" id="CHEBI:57692"/>
    </ligand>
</feature>
<dbReference type="Proteomes" id="UP000294380">
    <property type="component" value="Chromosome"/>
</dbReference>
<evidence type="ECO:0000256" key="14">
    <source>
        <dbReference type="RuleBase" id="RU003692"/>
    </source>
</evidence>
<dbReference type="GO" id="GO:0050660">
    <property type="term" value="F:flavin adenine dinucleotide binding"/>
    <property type="evidence" value="ECO:0007669"/>
    <property type="project" value="InterPro"/>
</dbReference>
<keyword evidence="9 14" id="KW-0676">Redox-active center</keyword>
<keyword evidence="7 12" id="KW-0520">NAD</keyword>
<keyword evidence="5 12" id="KW-0274">FAD</keyword>
<evidence type="ECO:0000256" key="11">
    <source>
        <dbReference type="PIRSR" id="PIRSR000350-2"/>
    </source>
</evidence>
<name>A0A451D5J2_9GAMM</name>
<dbReference type="InterPro" id="IPR001100">
    <property type="entry name" value="Pyr_nuc-diS_OxRdtase"/>
</dbReference>
<evidence type="ECO:0000256" key="9">
    <source>
        <dbReference type="ARBA" id="ARBA00023284"/>
    </source>
</evidence>
<evidence type="ECO:0000256" key="3">
    <source>
        <dbReference type="ARBA" id="ARBA00016961"/>
    </source>
</evidence>
<feature type="binding site" evidence="12">
    <location>
        <position position="54"/>
    </location>
    <ligand>
        <name>FAD</name>
        <dbReference type="ChEBI" id="CHEBI:57692"/>
    </ligand>
</feature>
<evidence type="ECO:0000256" key="2">
    <source>
        <dbReference type="ARBA" id="ARBA00012608"/>
    </source>
</evidence>
<dbReference type="Pfam" id="PF07992">
    <property type="entry name" value="Pyr_redox_2"/>
    <property type="match status" value="1"/>
</dbReference>
<evidence type="ECO:0000259" key="16">
    <source>
        <dbReference type="Pfam" id="PF07992"/>
    </source>
</evidence>
<dbReference type="PIRSF" id="PIRSF000350">
    <property type="entry name" value="Mercury_reductase_MerA"/>
    <property type="match status" value="1"/>
</dbReference>
<evidence type="ECO:0000256" key="12">
    <source>
        <dbReference type="PIRSR" id="PIRSR000350-3"/>
    </source>
</evidence>
<proteinExistence type="inferred from homology"/>
<feature type="disulfide bond" description="Redox-active" evidence="13">
    <location>
        <begin position="45"/>
        <end position="50"/>
    </location>
</feature>
<evidence type="ECO:0000259" key="15">
    <source>
        <dbReference type="Pfam" id="PF02852"/>
    </source>
</evidence>
<dbReference type="FunFam" id="3.30.390.30:FF:000001">
    <property type="entry name" value="Dihydrolipoyl dehydrogenase"/>
    <property type="match status" value="1"/>
</dbReference>
<evidence type="ECO:0000256" key="1">
    <source>
        <dbReference type="ARBA" id="ARBA00007532"/>
    </source>
</evidence>
<dbReference type="OrthoDB" id="9800167at2"/>
<dbReference type="GO" id="GO:0004148">
    <property type="term" value="F:dihydrolipoyl dehydrogenase (NADH) activity"/>
    <property type="evidence" value="ECO:0007669"/>
    <property type="project" value="UniProtKB-EC"/>
</dbReference>
<dbReference type="InterPro" id="IPR004099">
    <property type="entry name" value="Pyr_nucl-diS_OxRdtase_dimer"/>
</dbReference>